<accession>A1RAW3</accession>
<name>A1RAW3_PAEAT</name>
<evidence type="ECO:0008006" key="3">
    <source>
        <dbReference type="Google" id="ProtNLM"/>
    </source>
</evidence>
<gene>
    <name evidence="1" type="ordered locus">AAur_3688</name>
</gene>
<dbReference type="Proteomes" id="UP000000637">
    <property type="component" value="Chromosome"/>
</dbReference>
<evidence type="ECO:0000313" key="1">
    <source>
        <dbReference type="EMBL" id="ABM07119.1"/>
    </source>
</evidence>
<dbReference type="EMBL" id="CP000474">
    <property type="protein sequence ID" value="ABM07119.1"/>
    <property type="molecule type" value="Genomic_DNA"/>
</dbReference>
<dbReference type="HOGENOM" id="CLU_1657225_0_0_11"/>
<sequence>MGNRATTFDRTPKEVSVAFAANEVVISRDAMTVYGFLMDGMNNSLWRTGIRSISLRSGIRGQKGALYQQTVSGPGGRPVAADFKITDARPGAEVRYAVVAGPARPTGGYYLSTEGNTTRLRFALEYHPKGLRKLMNGMIQKTLEGEVAQLEQLKVAIEADSSV</sequence>
<dbReference type="SUPFAM" id="SSF55961">
    <property type="entry name" value="Bet v1-like"/>
    <property type="match status" value="1"/>
</dbReference>
<evidence type="ECO:0000313" key="2">
    <source>
        <dbReference type="Proteomes" id="UP000000637"/>
    </source>
</evidence>
<proteinExistence type="predicted"/>
<dbReference type="eggNOG" id="COG5637">
    <property type="taxonomic scope" value="Bacteria"/>
</dbReference>
<keyword evidence="2" id="KW-1185">Reference proteome</keyword>
<dbReference type="Gene3D" id="3.30.530.20">
    <property type="match status" value="1"/>
</dbReference>
<dbReference type="AlphaFoldDB" id="A1RAW3"/>
<protein>
    <recommendedName>
        <fullName evidence="3">Polyketide cyclase / dehydrase and lipid transport</fullName>
    </recommendedName>
</protein>
<organism evidence="1 2">
    <name type="scientific">Paenarthrobacter aurescens (strain TC1)</name>
    <dbReference type="NCBI Taxonomy" id="290340"/>
    <lineage>
        <taxon>Bacteria</taxon>
        <taxon>Bacillati</taxon>
        <taxon>Actinomycetota</taxon>
        <taxon>Actinomycetes</taxon>
        <taxon>Micrococcales</taxon>
        <taxon>Micrococcaceae</taxon>
        <taxon>Paenarthrobacter</taxon>
    </lineage>
</organism>
<dbReference type="KEGG" id="aau:AAur_3688"/>
<reference evidence="1 2" key="1">
    <citation type="journal article" date="2006" name="PLoS Genet.">
        <title>Secrets of soil survival revealed by the genome sequence of Arthrobacter aurescens TC1.</title>
        <authorList>
            <person name="Mongodin E.F."/>
            <person name="Shapir N."/>
            <person name="Daugherty S.C."/>
            <person name="DeBoy R.T."/>
            <person name="Emerson J.B."/>
            <person name="Shvartzbeyn A."/>
            <person name="Radune D."/>
            <person name="Vamathevan J."/>
            <person name="Riggs F."/>
            <person name="Grinberg V."/>
            <person name="Khouri H."/>
            <person name="Wackett L.P."/>
            <person name="Nelson K.E."/>
            <person name="Sadowsky M.J."/>
        </authorList>
    </citation>
    <scope>NUCLEOTIDE SEQUENCE [LARGE SCALE GENOMIC DNA]</scope>
    <source>
        <strain evidence="1 2">TC1</strain>
    </source>
</reference>
<dbReference type="InterPro" id="IPR023393">
    <property type="entry name" value="START-like_dom_sf"/>
</dbReference>